<accession>A0A2N7PJZ1</accession>
<keyword evidence="8" id="KW-0249">Electron transport</keyword>
<evidence type="ECO:0000256" key="9">
    <source>
        <dbReference type="ARBA" id="ARBA00022989"/>
    </source>
</evidence>
<evidence type="ECO:0000256" key="11">
    <source>
        <dbReference type="ARBA" id="ARBA00023136"/>
    </source>
</evidence>
<comment type="subcellular location">
    <subcellularLocation>
        <location evidence="1">Cell membrane</location>
        <topology evidence="1">Multi-pass membrane protein</topology>
    </subcellularLocation>
</comment>
<evidence type="ECO:0000256" key="13">
    <source>
        <dbReference type="SAM" id="Phobius"/>
    </source>
</evidence>
<reference evidence="15 16" key="1">
    <citation type="submission" date="2018-01" db="EMBL/GenBank/DDBJ databases">
        <title>Metagenomic assembled genomes from two thermal pools in the Uzon Caldera, Kamchatka, Russia.</title>
        <authorList>
            <person name="Wilkins L."/>
            <person name="Ettinger C."/>
        </authorList>
    </citation>
    <scope>NUCLEOTIDE SEQUENCE [LARGE SCALE GENOMIC DNA]</scope>
    <source>
        <strain evidence="15">ZAV-15</strain>
    </source>
</reference>
<keyword evidence="6 13" id="KW-0812">Transmembrane</keyword>
<gene>
    <name evidence="15" type="ORF">C0197_03245</name>
</gene>
<feature type="domain" description="Cytochrome c" evidence="14">
    <location>
        <begin position="360"/>
        <end position="436"/>
    </location>
</feature>
<evidence type="ECO:0000313" key="16">
    <source>
        <dbReference type="Proteomes" id="UP000235731"/>
    </source>
</evidence>
<dbReference type="Pfam" id="PF01654">
    <property type="entry name" value="Cyt_bd_oxida_I"/>
    <property type="match status" value="1"/>
</dbReference>
<keyword evidence="5 12" id="KW-0349">Heme</keyword>
<keyword evidence="10 12" id="KW-0408">Iron</keyword>
<dbReference type="Proteomes" id="UP000235731">
    <property type="component" value="Unassembled WGS sequence"/>
</dbReference>
<evidence type="ECO:0000256" key="1">
    <source>
        <dbReference type="ARBA" id="ARBA00004651"/>
    </source>
</evidence>
<dbReference type="InterPro" id="IPR002585">
    <property type="entry name" value="Cyt-d_ubiquinol_oxidase_su_1"/>
</dbReference>
<feature type="transmembrane region" description="Helical" evidence="13">
    <location>
        <begin position="253"/>
        <end position="274"/>
    </location>
</feature>
<dbReference type="GO" id="GO:0009055">
    <property type="term" value="F:electron transfer activity"/>
    <property type="evidence" value="ECO:0007669"/>
    <property type="project" value="InterPro"/>
</dbReference>
<feature type="transmembrane region" description="Helical" evidence="13">
    <location>
        <begin position="134"/>
        <end position="156"/>
    </location>
</feature>
<dbReference type="Gene3D" id="1.10.760.10">
    <property type="entry name" value="Cytochrome c-like domain"/>
    <property type="match status" value="1"/>
</dbReference>
<evidence type="ECO:0000256" key="6">
    <source>
        <dbReference type="ARBA" id="ARBA00022692"/>
    </source>
</evidence>
<evidence type="ECO:0000256" key="3">
    <source>
        <dbReference type="ARBA" id="ARBA00022448"/>
    </source>
</evidence>
<dbReference type="PROSITE" id="PS51007">
    <property type="entry name" value="CYTC"/>
    <property type="match status" value="1"/>
</dbReference>
<feature type="transmembrane region" description="Helical" evidence="13">
    <location>
        <begin position="102"/>
        <end position="122"/>
    </location>
</feature>
<dbReference type="InterPro" id="IPR036909">
    <property type="entry name" value="Cyt_c-like_dom_sf"/>
</dbReference>
<dbReference type="GO" id="GO:0020037">
    <property type="term" value="F:heme binding"/>
    <property type="evidence" value="ECO:0007669"/>
    <property type="project" value="InterPro"/>
</dbReference>
<keyword evidence="3" id="KW-0813">Transport</keyword>
<comment type="caution">
    <text evidence="15">The sequence shown here is derived from an EMBL/GenBank/DDBJ whole genome shotgun (WGS) entry which is preliminary data.</text>
</comment>
<dbReference type="GO" id="GO:0046872">
    <property type="term" value="F:metal ion binding"/>
    <property type="evidence" value="ECO:0007669"/>
    <property type="project" value="UniProtKB-KW"/>
</dbReference>
<dbReference type="SUPFAM" id="SSF46626">
    <property type="entry name" value="Cytochrome c"/>
    <property type="match status" value="1"/>
</dbReference>
<evidence type="ECO:0000256" key="5">
    <source>
        <dbReference type="ARBA" id="ARBA00022617"/>
    </source>
</evidence>
<keyword evidence="11 13" id="KW-0472">Membrane</keyword>
<keyword evidence="4" id="KW-1003">Cell membrane</keyword>
<proteinExistence type="inferred from homology"/>
<sequence>MYPIWDVPYLSSALVIGLIASFHVLPSHLAVGALWVTVYIEKLAYLRNRPDYLDFVKRFTLLLLIFSFIFGSLSGIGIWYSATVSSPRGISGLIHNYVWGWATEWVFFIIEIATIYAYYYTLGKVDPKTHIRIGYLYALAAWISMIIITGILAFMLTPGKWLETGDFFDGFFNPTYFPQLLARTFLMFGVAGIYGLTIASTLKKPTKLDLTKIISRVAFGGMILGGLFVIWYLSKLPQSAKELYTGLPYLSKLGKIALVCYLILVFYFLLTGFVIPRLNNLILTSLLMLLTFVGILCAEGIREGIRRPFIINYFMYGHQVIAKDLPAKNIKAEIEVIQKEGLLPRLGYLPDSLRKITSENRLEVGRIIALHNCANCHAFTEKGLRPLPALFGKLSPQSPEDIDAFLAALGSFPYMPPFAGNDEERKVAAEYLFTLIKK</sequence>
<dbReference type="GO" id="GO:0070069">
    <property type="term" value="C:cytochrome complex"/>
    <property type="evidence" value="ECO:0007669"/>
    <property type="project" value="InterPro"/>
</dbReference>
<evidence type="ECO:0000256" key="7">
    <source>
        <dbReference type="ARBA" id="ARBA00022723"/>
    </source>
</evidence>
<feature type="transmembrane region" description="Helical" evidence="13">
    <location>
        <begin position="213"/>
        <end position="233"/>
    </location>
</feature>
<feature type="transmembrane region" description="Helical" evidence="13">
    <location>
        <begin position="12"/>
        <end position="40"/>
    </location>
</feature>
<evidence type="ECO:0000256" key="8">
    <source>
        <dbReference type="ARBA" id="ARBA00022982"/>
    </source>
</evidence>
<evidence type="ECO:0000313" key="15">
    <source>
        <dbReference type="EMBL" id="PMP63160.1"/>
    </source>
</evidence>
<dbReference type="EMBL" id="PNIE01000044">
    <property type="protein sequence ID" value="PMP63160.1"/>
    <property type="molecule type" value="Genomic_DNA"/>
</dbReference>
<dbReference type="GO" id="GO:0005886">
    <property type="term" value="C:plasma membrane"/>
    <property type="evidence" value="ECO:0007669"/>
    <property type="project" value="UniProtKB-SubCell"/>
</dbReference>
<evidence type="ECO:0000259" key="14">
    <source>
        <dbReference type="PROSITE" id="PS51007"/>
    </source>
</evidence>
<dbReference type="GO" id="GO:0019646">
    <property type="term" value="P:aerobic electron transport chain"/>
    <property type="evidence" value="ECO:0007669"/>
    <property type="project" value="InterPro"/>
</dbReference>
<feature type="transmembrane region" description="Helical" evidence="13">
    <location>
        <begin position="281"/>
        <end position="301"/>
    </location>
</feature>
<evidence type="ECO:0000256" key="2">
    <source>
        <dbReference type="ARBA" id="ARBA00009819"/>
    </source>
</evidence>
<dbReference type="AlphaFoldDB" id="A0A2N7PJZ1"/>
<evidence type="ECO:0000256" key="4">
    <source>
        <dbReference type="ARBA" id="ARBA00022475"/>
    </source>
</evidence>
<feature type="transmembrane region" description="Helical" evidence="13">
    <location>
        <begin position="61"/>
        <end position="82"/>
    </location>
</feature>
<evidence type="ECO:0000256" key="12">
    <source>
        <dbReference type="PROSITE-ProRule" id="PRU00433"/>
    </source>
</evidence>
<feature type="transmembrane region" description="Helical" evidence="13">
    <location>
        <begin position="176"/>
        <end position="201"/>
    </location>
</feature>
<dbReference type="InterPro" id="IPR009056">
    <property type="entry name" value="Cyt_c-like_dom"/>
</dbReference>
<protein>
    <submittedName>
        <fullName evidence="15">Cytochrome C</fullName>
    </submittedName>
</protein>
<keyword evidence="7 12" id="KW-0479">Metal-binding</keyword>
<name>A0A2N7PJZ1_9BACT</name>
<organism evidence="15 16">
    <name type="scientific">Caldimicrobium thiodismutans</name>
    <dbReference type="NCBI Taxonomy" id="1653476"/>
    <lineage>
        <taxon>Bacteria</taxon>
        <taxon>Pseudomonadati</taxon>
        <taxon>Thermodesulfobacteriota</taxon>
        <taxon>Thermodesulfobacteria</taxon>
        <taxon>Thermodesulfobacteriales</taxon>
        <taxon>Thermodesulfobacteriaceae</taxon>
        <taxon>Caldimicrobium</taxon>
    </lineage>
</organism>
<evidence type="ECO:0000256" key="10">
    <source>
        <dbReference type="ARBA" id="ARBA00023004"/>
    </source>
</evidence>
<comment type="similarity">
    <text evidence="2">Belongs to the cytochrome ubiquinol oxidase subunit 1 family.</text>
</comment>
<keyword evidence="9 13" id="KW-1133">Transmembrane helix</keyword>